<keyword evidence="21" id="KW-1185">Reference proteome</keyword>
<comment type="catalytic activity">
    <reaction evidence="16">
        <text>Cu(2+)(in) + ATP + H2O = Cu(2+)(out) + ADP + phosphate + H(+)</text>
        <dbReference type="Rhea" id="RHEA:10376"/>
        <dbReference type="ChEBI" id="CHEBI:15377"/>
        <dbReference type="ChEBI" id="CHEBI:15378"/>
        <dbReference type="ChEBI" id="CHEBI:29036"/>
        <dbReference type="ChEBI" id="CHEBI:30616"/>
        <dbReference type="ChEBI" id="CHEBI:43474"/>
        <dbReference type="ChEBI" id="CHEBI:456216"/>
        <dbReference type="EC" id="7.2.2.9"/>
    </reaction>
</comment>
<dbReference type="RefSeq" id="WP_005217079.1">
    <property type="nucleotide sequence ID" value="NZ_KI392032.1"/>
</dbReference>
<evidence type="ECO:0000256" key="16">
    <source>
        <dbReference type="ARBA" id="ARBA00047424"/>
    </source>
</evidence>
<feature type="transmembrane region" description="Helical" evidence="17">
    <location>
        <begin position="635"/>
        <end position="657"/>
    </location>
</feature>
<dbReference type="GO" id="GO:0043682">
    <property type="term" value="F:P-type divalent copper transporter activity"/>
    <property type="evidence" value="ECO:0007669"/>
    <property type="project" value="UniProtKB-EC"/>
</dbReference>
<dbReference type="InterPro" id="IPR059000">
    <property type="entry name" value="ATPase_P-type_domA"/>
</dbReference>
<feature type="region of interest" description="Disordered" evidence="18">
    <location>
        <begin position="1"/>
        <end position="35"/>
    </location>
</feature>
<dbReference type="GO" id="GO:0005524">
    <property type="term" value="F:ATP binding"/>
    <property type="evidence" value="ECO:0007669"/>
    <property type="project" value="UniProtKB-UniRule"/>
</dbReference>
<keyword evidence="8 17" id="KW-0547">Nucleotide-binding</keyword>
<accession>C3XE51</accession>
<evidence type="ECO:0000256" key="13">
    <source>
        <dbReference type="ARBA" id="ARBA00037143"/>
    </source>
</evidence>
<protein>
    <recommendedName>
        <fullName evidence="15">Copper-transporting ATPase</fullName>
        <ecNumber evidence="14">7.2.2.9</ecNumber>
    </recommendedName>
</protein>
<evidence type="ECO:0000256" key="1">
    <source>
        <dbReference type="ARBA" id="ARBA00004127"/>
    </source>
</evidence>
<dbReference type="GO" id="GO:0005507">
    <property type="term" value="F:copper ion binding"/>
    <property type="evidence" value="ECO:0007669"/>
    <property type="project" value="TreeGrafter"/>
</dbReference>
<dbReference type="AlphaFoldDB" id="C3XE51"/>
<comment type="caution">
    <text evidence="20">The sequence shown here is derived from an EMBL/GenBank/DDBJ whole genome shotgun (WGS) entry which is preliminary data.</text>
</comment>
<feature type="transmembrane region" description="Helical" evidence="17">
    <location>
        <begin position="380"/>
        <end position="400"/>
    </location>
</feature>
<dbReference type="SUPFAM" id="SSF56784">
    <property type="entry name" value="HAD-like"/>
    <property type="match status" value="1"/>
</dbReference>
<feature type="compositionally biased region" description="Polar residues" evidence="18">
    <location>
        <begin position="1"/>
        <end position="14"/>
    </location>
</feature>
<evidence type="ECO:0000256" key="18">
    <source>
        <dbReference type="SAM" id="MobiDB-lite"/>
    </source>
</evidence>
<dbReference type="Gene3D" id="3.30.70.100">
    <property type="match status" value="1"/>
</dbReference>
<feature type="transmembrane region" description="Helical" evidence="17">
    <location>
        <begin position="476"/>
        <end position="495"/>
    </location>
</feature>
<dbReference type="InterPro" id="IPR023214">
    <property type="entry name" value="HAD_sf"/>
</dbReference>
<keyword evidence="5" id="KW-0597">Phosphoprotein</keyword>
<evidence type="ECO:0000256" key="9">
    <source>
        <dbReference type="ARBA" id="ARBA00022840"/>
    </source>
</evidence>
<evidence type="ECO:0000313" key="21">
    <source>
        <dbReference type="Proteomes" id="UP000005085"/>
    </source>
</evidence>
<dbReference type="SUPFAM" id="SSF55008">
    <property type="entry name" value="HMA, heavy metal-associated domain"/>
    <property type="match status" value="1"/>
</dbReference>
<dbReference type="GO" id="GO:0016887">
    <property type="term" value="F:ATP hydrolysis activity"/>
    <property type="evidence" value="ECO:0007669"/>
    <property type="project" value="InterPro"/>
</dbReference>
<dbReference type="NCBIfam" id="TIGR01511">
    <property type="entry name" value="ATPase-IB1_Cu"/>
    <property type="match status" value="1"/>
</dbReference>
<feature type="transmembrane region" description="Helical" evidence="17">
    <location>
        <begin position="450"/>
        <end position="470"/>
    </location>
</feature>
<feature type="domain" description="HMA" evidence="19">
    <location>
        <begin position="52"/>
        <end position="118"/>
    </location>
</feature>
<dbReference type="Pfam" id="PF00122">
    <property type="entry name" value="E1-E2_ATPase"/>
    <property type="match status" value="1"/>
</dbReference>
<dbReference type="InterPro" id="IPR036412">
    <property type="entry name" value="HAD-like_sf"/>
</dbReference>
<evidence type="ECO:0000256" key="12">
    <source>
        <dbReference type="ARBA" id="ARBA00023136"/>
    </source>
</evidence>
<feature type="transmembrane region" description="Helical" evidence="17">
    <location>
        <begin position="663"/>
        <end position="690"/>
    </location>
</feature>
<dbReference type="CDD" id="cd00371">
    <property type="entry name" value="HMA"/>
    <property type="match status" value="1"/>
</dbReference>
<evidence type="ECO:0000256" key="7">
    <source>
        <dbReference type="ARBA" id="ARBA00022723"/>
    </source>
</evidence>
<organism evidence="20 21">
    <name type="scientific">Helicobacter bilis ATCC 43879</name>
    <dbReference type="NCBI Taxonomy" id="613026"/>
    <lineage>
        <taxon>Bacteria</taxon>
        <taxon>Pseudomonadati</taxon>
        <taxon>Campylobacterota</taxon>
        <taxon>Epsilonproteobacteria</taxon>
        <taxon>Campylobacterales</taxon>
        <taxon>Helicobacteraceae</taxon>
        <taxon>Helicobacter</taxon>
    </lineage>
</organism>
<dbReference type="InterPro" id="IPR023298">
    <property type="entry name" value="ATPase_P-typ_TM_dom_sf"/>
</dbReference>
<dbReference type="SFLD" id="SFLDS00003">
    <property type="entry name" value="Haloacid_Dehalogenase"/>
    <property type="match status" value="1"/>
</dbReference>
<evidence type="ECO:0000256" key="3">
    <source>
        <dbReference type="ARBA" id="ARBA00006024"/>
    </source>
</evidence>
<dbReference type="EC" id="7.2.2.9" evidence="14"/>
<dbReference type="PANTHER" id="PTHR43520:SF8">
    <property type="entry name" value="P-TYPE CU(+) TRANSPORTER"/>
    <property type="match status" value="1"/>
</dbReference>
<dbReference type="InterPro" id="IPR027256">
    <property type="entry name" value="P-typ_ATPase_IB"/>
</dbReference>
<evidence type="ECO:0000256" key="2">
    <source>
        <dbReference type="ARBA" id="ARBA00004236"/>
    </source>
</evidence>
<keyword evidence="6 17" id="KW-0812">Transmembrane</keyword>
<dbReference type="HOGENOM" id="CLU_001771_0_3_7"/>
<dbReference type="NCBIfam" id="TIGR01494">
    <property type="entry name" value="ATPase_P-type"/>
    <property type="match status" value="1"/>
</dbReference>
<dbReference type="SUPFAM" id="SSF81665">
    <property type="entry name" value="Calcium ATPase, transmembrane domain M"/>
    <property type="match status" value="1"/>
</dbReference>
<reference evidence="20 21" key="1">
    <citation type="journal article" date="2014" name="Genome Announc.">
        <title>Draft genome sequences of six enterohepatic helicobacter species isolated from humans and one from rhesus macaques.</title>
        <authorList>
            <person name="Shen Z."/>
            <person name="Sheh A."/>
            <person name="Young S.K."/>
            <person name="Abouelliel A."/>
            <person name="Ward D.V."/>
            <person name="Earl A.M."/>
            <person name="Fox J.G."/>
        </authorList>
    </citation>
    <scope>NUCLEOTIDE SEQUENCE [LARGE SCALE GENOMIC DNA]</scope>
    <source>
        <strain evidence="20 21">ATCC 43879</strain>
    </source>
</reference>
<dbReference type="EMBL" id="ACDN02000007">
    <property type="protein sequence ID" value="EEO23290.1"/>
    <property type="molecule type" value="Genomic_DNA"/>
</dbReference>
<keyword evidence="4 17" id="KW-1003">Cell membrane</keyword>
<gene>
    <name evidence="20" type="ORF">HRAG_00347</name>
</gene>
<dbReference type="InterPro" id="IPR036163">
    <property type="entry name" value="HMA_dom_sf"/>
</dbReference>
<evidence type="ECO:0000313" key="20">
    <source>
        <dbReference type="EMBL" id="EEO23290.1"/>
    </source>
</evidence>
<name>C3XE51_9HELI</name>
<evidence type="ECO:0000256" key="14">
    <source>
        <dbReference type="ARBA" id="ARBA00038904"/>
    </source>
</evidence>
<evidence type="ECO:0000256" key="5">
    <source>
        <dbReference type="ARBA" id="ARBA00022553"/>
    </source>
</evidence>
<comment type="similarity">
    <text evidence="3 17">Belongs to the cation transport ATPase (P-type) (TC 3.A.3) family. Type IB subfamily.</text>
</comment>
<dbReference type="InterPro" id="IPR023299">
    <property type="entry name" value="ATPase_P-typ_cyto_dom_N"/>
</dbReference>
<dbReference type="Gene3D" id="3.40.1110.10">
    <property type="entry name" value="Calcium-transporting ATPase, cytoplasmic domain N"/>
    <property type="match status" value="1"/>
</dbReference>
<dbReference type="OrthoDB" id="2490525at2"/>
<evidence type="ECO:0000256" key="15">
    <source>
        <dbReference type="ARBA" id="ARBA00040690"/>
    </source>
</evidence>
<comment type="subcellular location">
    <subcellularLocation>
        <location evidence="2 17">Cell membrane</location>
    </subcellularLocation>
    <subcellularLocation>
        <location evidence="1">Endomembrane system</location>
        <topology evidence="1">Multi-pass membrane protein</topology>
    </subcellularLocation>
</comment>
<dbReference type="SFLD" id="SFLDG00002">
    <property type="entry name" value="C1.7:_P-type_atpase_like"/>
    <property type="match status" value="1"/>
</dbReference>
<evidence type="ECO:0000256" key="17">
    <source>
        <dbReference type="RuleBase" id="RU362081"/>
    </source>
</evidence>
<dbReference type="NCBIfam" id="TIGR01525">
    <property type="entry name" value="ATPase-IB_hvy"/>
    <property type="match status" value="1"/>
</dbReference>
<evidence type="ECO:0000256" key="4">
    <source>
        <dbReference type="ARBA" id="ARBA00022475"/>
    </source>
</evidence>
<keyword evidence="11 17" id="KW-1133">Transmembrane helix</keyword>
<evidence type="ECO:0000256" key="10">
    <source>
        <dbReference type="ARBA" id="ARBA00022967"/>
    </source>
</evidence>
<keyword evidence="10" id="KW-1278">Translocase</keyword>
<keyword evidence="7 17" id="KW-0479">Metal-binding</keyword>
<dbReference type="SUPFAM" id="SSF81660">
    <property type="entry name" value="Metal cation-transporting ATPase, ATP-binding domain N"/>
    <property type="match status" value="1"/>
</dbReference>
<dbReference type="PROSITE" id="PS00154">
    <property type="entry name" value="ATPASE_E1_E2"/>
    <property type="match status" value="1"/>
</dbReference>
<dbReference type="PROSITE" id="PS50846">
    <property type="entry name" value="HMA_2"/>
    <property type="match status" value="1"/>
</dbReference>
<feature type="transmembrane region" description="Helical" evidence="17">
    <location>
        <begin position="1007"/>
        <end position="1028"/>
    </location>
</feature>
<dbReference type="Gene3D" id="3.40.50.1000">
    <property type="entry name" value="HAD superfamily/HAD-like"/>
    <property type="match status" value="1"/>
</dbReference>
<dbReference type="InterPro" id="IPR008250">
    <property type="entry name" value="ATPase_P-typ_transduc_dom_A_sf"/>
</dbReference>
<keyword evidence="12 17" id="KW-0472">Membrane</keyword>
<feature type="transmembrane region" description="Helical" evidence="17">
    <location>
        <begin position="979"/>
        <end position="1001"/>
    </location>
</feature>
<dbReference type="InterPro" id="IPR006121">
    <property type="entry name" value="HMA_dom"/>
</dbReference>
<dbReference type="GO" id="GO:0055070">
    <property type="term" value="P:copper ion homeostasis"/>
    <property type="evidence" value="ECO:0007669"/>
    <property type="project" value="TreeGrafter"/>
</dbReference>
<sequence length="1033" mass="114773">MRFSQANNSQQQTPLSPPINHTLAKDSISTDSTQNIDSTCHVERSETSKILESIRLSISGMRCASCSASIENELRKKEGIKEANVYILNNTAVIKFDKETCDIDSIISCIESLGFKAKLAPNSSFTLANNKNQANTNFSLKPLHTTSSPTFNMLKDSNPLECATESKTQKIENIESTQNNAIESNLHDTKKHEVTFIESESKSTGFVCHVERSETSKTMDNLDSTIHTNNDIESSKDISPFSKAQYDKILDSTLTNHANKHTNSSNCSMALEALSELEGGSYLSDNDCPSNSLNRSNCIDKGEFLQNTESTKNTNKNTAEVSCNDFVGYQGEGEGSVYKIHDQALAADSRKSMQETPQQNILQKLNHYIEHTLLNDKRRLVFSIILSLVIVYISMLHDMFSLPLPQILHNPFHNGLTQLFITLCVMHFGRSIYFHGLKALFALRPNMDSLVSVGSLSGFLYSCFSLAQMLKGIENHLYFESVCVILSFIMLGKFIEENAKNKAINNAKSLLQRQSEIALKIINPHDIAALKTEEISPYNLQIGDYIHILPHSFIPIDSILYSNESHIDESMLSGESIPIKKEKGMQLFAGTLNLDTPLIARVSHTLSDSKISKMQSLLEQTLESKAQIAKLADRISLIFVPLVMFLATCSGIFWFIYENLESAMLYFSSTLLISCPCALGLATPMAILFANARANHFGIFFKNAQSLENLSKTDYVVFDKTGTLTKRDFSLHSIFLQENISENELLRIASSIEISSNHIIAKAICESFHNESSDTQLYKQLDSKHYMNAGIESKLLIDSKERVFLIGNAKLLKDRAGLSVETNSIKGCVCVYIAEIMQDRAILLGRIYLAEALKPYAQEMITMLKTGGFQCEILSGDMKENVSYIADILGIPYKAECLPEDKMRYIESLQEKGHKVIMIGDGANDSIAIAKADLSLVMASGSEVSIEYGNIIYFRDDLLGIVEALHLGRKTLHNIKQNLGFAFLYNIICIPIAMGVFSPFGVMLNPMLASLAMSLSSISVVGNASRLYGVWRS</sequence>
<dbReference type="eggNOG" id="COG2217">
    <property type="taxonomic scope" value="Bacteria"/>
</dbReference>
<dbReference type="InterPro" id="IPR044492">
    <property type="entry name" value="P_typ_ATPase_HD_dom"/>
</dbReference>
<dbReference type="SFLD" id="SFLDF00027">
    <property type="entry name" value="p-type_atpase"/>
    <property type="match status" value="1"/>
</dbReference>
<dbReference type="FunFam" id="3.30.70.100:FF:000001">
    <property type="entry name" value="ATPase copper transporting beta"/>
    <property type="match status" value="1"/>
</dbReference>
<keyword evidence="9 17" id="KW-0067">ATP-binding</keyword>
<dbReference type="SUPFAM" id="SSF81653">
    <property type="entry name" value="Calcium ATPase, transduction domain A"/>
    <property type="match status" value="1"/>
</dbReference>
<dbReference type="Proteomes" id="UP000005085">
    <property type="component" value="Unassembled WGS sequence"/>
</dbReference>
<dbReference type="GO" id="GO:0005886">
    <property type="term" value="C:plasma membrane"/>
    <property type="evidence" value="ECO:0007669"/>
    <property type="project" value="UniProtKB-SubCell"/>
</dbReference>
<dbReference type="Gene3D" id="2.70.150.10">
    <property type="entry name" value="Calcium-transporting ATPase, cytoplasmic transduction domain A"/>
    <property type="match status" value="1"/>
</dbReference>
<evidence type="ECO:0000256" key="8">
    <source>
        <dbReference type="ARBA" id="ARBA00022741"/>
    </source>
</evidence>
<dbReference type="Pfam" id="PF00702">
    <property type="entry name" value="Hydrolase"/>
    <property type="match status" value="1"/>
</dbReference>
<dbReference type="PRINTS" id="PR00119">
    <property type="entry name" value="CATATPASE"/>
</dbReference>
<dbReference type="PANTHER" id="PTHR43520">
    <property type="entry name" value="ATP7, ISOFORM B"/>
    <property type="match status" value="1"/>
</dbReference>
<comment type="function">
    <text evidence="13">Probably involved in copper export.</text>
</comment>
<dbReference type="Pfam" id="PF00403">
    <property type="entry name" value="HMA"/>
    <property type="match status" value="1"/>
</dbReference>
<proteinExistence type="inferred from homology"/>
<dbReference type="InterPro" id="IPR018303">
    <property type="entry name" value="ATPase_P-typ_P_site"/>
</dbReference>
<evidence type="ECO:0000256" key="6">
    <source>
        <dbReference type="ARBA" id="ARBA00022692"/>
    </source>
</evidence>
<evidence type="ECO:0000259" key="19">
    <source>
        <dbReference type="PROSITE" id="PS50846"/>
    </source>
</evidence>
<evidence type="ECO:0000256" key="11">
    <source>
        <dbReference type="ARBA" id="ARBA00022989"/>
    </source>
</evidence>
<dbReference type="InterPro" id="IPR001757">
    <property type="entry name" value="P_typ_ATPase"/>
</dbReference>
<feature type="transmembrane region" description="Helical" evidence="17">
    <location>
        <begin position="412"/>
        <end position="429"/>
    </location>
</feature>
<dbReference type="GO" id="GO:0012505">
    <property type="term" value="C:endomembrane system"/>
    <property type="evidence" value="ECO:0007669"/>
    <property type="project" value="UniProtKB-SubCell"/>
</dbReference>